<dbReference type="HOGENOM" id="CLU_3015527_0_0_1"/>
<dbReference type="EMBL" id="KN822331">
    <property type="protein sequence ID" value="KIM50778.1"/>
    <property type="molecule type" value="Genomic_DNA"/>
</dbReference>
<gene>
    <name evidence="2" type="ORF">SCLCIDRAFT_1225131</name>
</gene>
<proteinExistence type="predicted"/>
<evidence type="ECO:0000313" key="2">
    <source>
        <dbReference type="EMBL" id="KIM50778.1"/>
    </source>
</evidence>
<dbReference type="InParanoid" id="A0A0C2YLY7"/>
<name>A0A0C2YLY7_9AGAM</name>
<keyword evidence="3" id="KW-1185">Reference proteome</keyword>
<sequence length="56" mass="6058">MTGAGTAESETWGSEGVILMPRKTPELSSEKAQGSTKGDRELVGRETLLEIRVETH</sequence>
<feature type="region of interest" description="Disordered" evidence="1">
    <location>
        <begin position="1"/>
        <end position="42"/>
    </location>
</feature>
<protein>
    <submittedName>
        <fullName evidence="2">Uncharacterized protein</fullName>
    </submittedName>
</protein>
<dbReference type="Proteomes" id="UP000053989">
    <property type="component" value="Unassembled WGS sequence"/>
</dbReference>
<reference evidence="2 3" key="1">
    <citation type="submission" date="2014-04" db="EMBL/GenBank/DDBJ databases">
        <authorList>
            <consortium name="DOE Joint Genome Institute"/>
            <person name="Kuo A."/>
            <person name="Kohler A."/>
            <person name="Nagy L.G."/>
            <person name="Floudas D."/>
            <person name="Copeland A."/>
            <person name="Barry K.W."/>
            <person name="Cichocki N."/>
            <person name="Veneault-Fourrey C."/>
            <person name="LaButti K."/>
            <person name="Lindquist E.A."/>
            <person name="Lipzen A."/>
            <person name="Lundell T."/>
            <person name="Morin E."/>
            <person name="Murat C."/>
            <person name="Sun H."/>
            <person name="Tunlid A."/>
            <person name="Henrissat B."/>
            <person name="Grigoriev I.V."/>
            <person name="Hibbett D.S."/>
            <person name="Martin F."/>
            <person name="Nordberg H.P."/>
            <person name="Cantor M.N."/>
            <person name="Hua S.X."/>
        </authorList>
    </citation>
    <scope>NUCLEOTIDE SEQUENCE [LARGE SCALE GENOMIC DNA]</scope>
    <source>
        <strain evidence="2 3">Foug A</strain>
    </source>
</reference>
<dbReference type="AlphaFoldDB" id="A0A0C2YLY7"/>
<organism evidence="2 3">
    <name type="scientific">Scleroderma citrinum Foug A</name>
    <dbReference type="NCBI Taxonomy" id="1036808"/>
    <lineage>
        <taxon>Eukaryota</taxon>
        <taxon>Fungi</taxon>
        <taxon>Dikarya</taxon>
        <taxon>Basidiomycota</taxon>
        <taxon>Agaricomycotina</taxon>
        <taxon>Agaricomycetes</taxon>
        <taxon>Agaricomycetidae</taxon>
        <taxon>Boletales</taxon>
        <taxon>Sclerodermatineae</taxon>
        <taxon>Sclerodermataceae</taxon>
        <taxon>Scleroderma</taxon>
    </lineage>
</organism>
<evidence type="ECO:0000313" key="3">
    <source>
        <dbReference type="Proteomes" id="UP000053989"/>
    </source>
</evidence>
<accession>A0A0C2YLY7</accession>
<evidence type="ECO:0000256" key="1">
    <source>
        <dbReference type="SAM" id="MobiDB-lite"/>
    </source>
</evidence>
<reference evidence="3" key="2">
    <citation type="submission" date="2015-01" db="EMBL/GenBank/DDBJ databases">
        <title>Evolutionary Origins and Diversification of the Mycorrhizal Mutualists.</title>
        <authorList>
            <consortium name="DOE Joint Genome Institute"/>
            <consortium name="Mycorrhizal Genomics Consortium"/>
            <person name="Kohler A."/>
            <person name="Kuo A."/>
            <person name="Nagy L.G."/>
            <person name="Floudas D."/>
            <person name="Copeland A."/>
            <person name="Barry K.W."/>
            <person name="Cichocki N."/>
            <person name="Veneault-Fourrey C."/>
            <person name="LaButti K."/>
            <person name="Lindquist E.A."/>
            <person name="Lipzen A."/>
            <person name="Lundell T."/>
            <person name="Morin E."/>
            <person name="Murat C."/>
            <person name="Riley R."/>
            <person name="Ohm R."/>
            <person name="Sun H."/>
            <person name="Tunlid A."/>
            <person name="Henrissat B."/>
            <person name="Grigoriev I.V."/>
            <person name="Hibbett D.S."/>
            <person name="Martin F."/>
        </authorList>
    </citation>
    <scope>NUCLEOTIDE SEQUENCE [LARGE SCALE GENOMIC DNA]</scope>
    <source>
        <strain evidence="3">Foug A</strain>
    </source>
</reference>